<keyword evidence="2" id="KW-1185">Reference proteome</keyword>
<keyword evidence="1" id="KW-0808">Transferase</keyword>
<evidence type="ECO:0000313" key="1">
    <source>
        <dbReference type="EMBL" id="GLQ31753.1"/>
    </source>
</evidence>
<dbReference type="SUPFAM" id="SSF53756">
    <property type="entry name" value="UDP-Glycosyltransferase/glycogen phosphorylase"/>
    <property type="match status" value="1"/>
</dbReference>
<comment type="caution">
    <text evidence="1">The sequence shown here is derived from an EMBL/GenBank/DDBJ whole genome shotgun (WGS) entry which is preliminary data.</text>
</comment>
<dbReference type="AlphaFoldDB" id="A0AA37W7U0"/>
<sequence>MKTLLVIGYVWPEPKSSAAGSRMMQLLNGFQQAGYQIHYASPAELSPHAEDLSSYGITSSSIELNSSTFDEFLLELKPAAVMFDRFMMEEQFGWRVEKHCPDALRILDTEDLHCLRHARHQAYKDGASIQETLNISNELLYSDLAKREIASILRCDLSLMISEAEMTLLVERFNVPSEILHYIPFFRPSPEQTQWLSFEARQHFISIGNFRHEPNWDAVRYLKESIWPNIRKKLPEAELHVYGAYPPKKATQLHNEKQGFLVKGWAEDAIEVVSKAKVLLAPLRFGAGLKGKLVDAAECGTPAVTTSIGAEGMYQNHVPVLVQDIADTFTESAISLYQDQGQWVTLQNQCAPMIKERFDENCHIHAFLHRLADVEQNLNHYRLSNFTGAMMRHHSMKSTQYMAQWIEAKNKRS</sequence>
<accession>A0AA37W7U0</accession>
<gene>
    <name evidence="1" type="ORF">GCM10007876_22320</name>
</gene>
<dbReference type="GO" id="GO:0016740">
    <property type="term" value="F:transferase activity"/>
    <property type="evidence" value="ECO:0007669"/>
    <property type="project" value="UniProtKB-KW"/>
</dbReference>
<dbReference type="Gene3D" id="3.40.50.2000">
    <property type="entry name" value="Glycogen Phosphorylase B"/>
    <property type="match status" value="1"/>
</dbReference>
<dbReference type="Proteomes" id="UP001161389">
    <property type="component" value="Unassembled WGS sequence"/>
</dbReference>
<dbReference type="RefSeq" id="WP_284381462.1">
    <property type="nucleotide sequence ID" value="NZ_BSNM01000014.1"/>
</dbReference>
<name>A0AA37W7U0_9GAMM</name>
<reference evidence="1" key="1">
    <citation type="journal article" date="2014" name="Int. J. Syst. Evol. Microbiol.">
        <title>Complete genome sequence of Corynebacterium casei LMG S-19264T (=DSM 44701T), isolated from a smear-ripened cheese.</title>
        <authorList>
            <consortium name="US DOE Joint Genome Institute (JGI-PGF)"/>
            <person name="Walter F."/>
            <person name="Albersmeier A."/>
            <person name="Kalinowski J."/>
            <person name="Ruckert C."/>
        </authorList>
    </citation>
    <scope>NUCLEOTIDE SEQUENCE</scope>
    <source>
        <strain evidence="1">NBRC 110071</strain>
    </source>
</reference>
<reference evidence="1" key="2">
    <citation type="submission" date="2023-01" db="EMBL/GenBank/DDBJ databases">
        <title>Draft genome sequence of Litoribrevibacter albus strain NBRC 110071.</title>
        <authorList>
            <person name="Sun Q."/>
            <person name="Mori K."/>
        </authorList>
    </citation>
    <scope>NUCLEOTIDE SEQUENCE</scope>
    <source>
        <strain evidence="1">NBRC 110071</strain>
    </source>
</reference>
<dbReference type="Pfam" id="PF13692">
    <property type="entry name" value="Glyco_trans_1_4"/>
    <property type="match status" value="1"/>
</dbReference>
<dbReference type="EMBL" id="BSNM01000014">
    <property type="protein sequence ID" value="GLQ31753.1"/>
    <property type="molecule type" value="Genomic_DNA"/>
</dbReference>
<evidence type="ECO:0000313" key="2">
    <source>
        <dbReference type="Proteomes" id="UP001161389"/>
    </source>
</evidence>
<proteinExistence type="predicted"/>
<protein>
    <submittedName>
        <fullName evidence="1">Glycosyl transferase</fullName>
    </submittedName>
</protein>
<organism evidence="1 2">
    <name type="scientific">Litoribrevibacter albus</name>
    <dbReference type="NCBI Taxonomy" id="1473156"/>
    <lineage>
        <taxon>Bacteria</taxon>
        <taxon>Pseudomonadati</taxon>
        <taxon>Pseudomonadota</taxon>
        <taxon>Gammaproteobacteria</taxon>
        <taxon>Oceanospirillales</taxon>
        <taxon>Oceanospirillaceae</taxon>
        <taxon>Litoribrevibacter</taxon>
    </lineage>
</organism>